<dbReference type="Proteomes" id="UP001210231">
    <property type="component" value="Unassembled WGS sequence"/>
</dbReference>
<comment type="caution">
    <text evidence="6">The sequence shown here is derived from an EMBL/GenBank/DDBJ whole genome shotgun (WGS) entry which is preliminary data.</text>
</comment>
<keyword evidence="1" id="KW-0805">Transcription regulation</keyword>
<evidence type="ECO:0000259" key="5">
    <source>
        <dbReference type="PROSITE" id="PS01124"/>
    </source>
</evidence>
<dbReference type="SMART" id="SM00342">
    <property type="entry name" value="HTH_ARAC"/>
    <property type="match status" value="1"/>
</dbReference>
<dbReference type="Gene3D" id="1.10.10.60">
    <property type="entry name" value="Homeodomain-like"/>
    <property type="match status" value="2"/>
</dbReference>
<accession>A0ABT4ULI3</accession>
<protein>
    <submittedName>
        <fullName evidence="6">Helix-turn-helix domain-containing protein</fullName>
    </submittedName>
</protein>
<dbReference type="Gene3D" id="1.25.40.10">
    <property type="entry name" value="Tetratricopeptide repeat domain"/>
    <property type="match status" value="1"/>
</dbReference>
<keyword evidence="4" id="KW-0812">Transmembrane</keyword>
<dbReference type="EMBL" id="JAQGEF010000009">
    <property type="protein sequence ID" value="MDA3615065.1"/>
    <property type="molecule type" value="Genomic_DNA"/>
</dbReference>
<dbReference type="PANTHER" id="PTHR43280">
    <property type="entry name" value="ARAC-FAMILY TRANSCRIPTIONAL REGULATOR"/>
    <property type="match status" value="1"/>
</dbReference>
<dbReference type="SUPFAM" id="SSF46689">
    <property type="entry name" value="Homeodomain-like"/>
    <property type="match status" value="1"/>
</dbReference>
<keyword evidence="4" id="KW-1133">Transmembrane helix</keyword>
<name>A0ABT4ULI3_9BACT</name>
<proteinExistence type="predicted"/>
<keyword evidence="4" id="KW-0472">Membrane</keyword>
<dbReference type="InterPro" id="IPR009057">
    <property type="entry name" value="Homeodomain-like_sf"/>
</dbReference>
<dbReference type="SUPFAM" id="SSF48452">
    <property type="entry name" value="TPR-like"/>
    <property type="match status" value="1"/>
</dbReference>
<dbReference type="RefSeq" id="WP_407031390.1">
    <property type="nucleotide sequence ID" value="NZ_JAQGEF010000009.1"/>
</dbReference>
<evidence type="ECO:0000256" key="3">
    <source>
        <dbReference type="ARBA" id="ARBA00023163"/>
    </source>
</evidence>
<gene>
    <name evidence="6" type="ORF">O3P16_09620</name>
</gene>
<reference evidence="6 7" key="1">
    <citation type="submission" date="2022-12" db="EMBL/GenBank/DDBJ databases">
        <title>Chitinophagaceae gen. sp. nov., a new member of the family Chitinophagaceae, isolated from soil in a chemical factory.</title>
        <authorList>
            <person name="Ke Z."/>
        </authorList>
    </citation>
    <scope>NUCLEOTIDE SEQUENCE [LARGE SCALE GENOMIC DNA]</scope>
    <source>
        <strain evidence="6 7">LY-5</strain>
    </source>
</reference>
<evidence type="ECO:0000256" key="2">
    <source>
        <dbReference type="ARBA" id="ARBA00023125"/>
    </source>
</evidence>
<sequence length="578" mass="65976">MISLPFRQMLYGITLLFGLCLFACTPKRNTKNIAAANFDSLYIDIATRIAATQSDSAFALADFLMENATSAPELMRVQMLQATLHDRNGNSAKAIALAKKAYLLAKKDKNDDWLLRINGFLSTAYREIGLFDYGKVYLKEATTIIEKIGTPILQSFILQEKSFYSIEDQQFETALHDLKESNKIINNLKDKVPLNSFFGAVNSQMIGICYKGLGEFDSAINYFKISLDTLGNFETELKGFNYIGLARAEIAKGELSDALINLEKCKTYVENSKNFKLKKLLLEGYIEYYAQSGEKQAELETQQAYLNTKQEEERILRNVVNQIIEESDGKIRNSEQKSLQLLYLAIIVCIIAGAFLYYLYYKNKKQKKIFNGIIQRLLEDRNFILNKAENVYSKPLFLNEAAASEPENPDMPEAGGKLYNTGFIEDAEIIEEITPGENNGAEELAVEKNAKRKMSIPKETFDKIVEKLKQFEDENLYLNPEMSLAALASLIQVNVKYLSYVINEYKHYDFNNYINRLRISYIINKLQNSPEYLNYKIAFLAEECGFVSHSKFAVVFKQILNMSPSDFIRHLKAETKQV</sequence>
<dbReference type="PANTHER" id="PTHR43280:SF34">
    <property type="entry name" value="ARAC-FAMILY TRANSCRIPTIONAL REGULATOR"/>
    <property type="match status" value="1"/>
</dbReference>
<keyword evidence="7" id="KW-1185">Reference proteome</keyword>
<dbReference type="InterPro" id="IPR011990">
    <property type="entry name" value="TPR-like_helical_dom_sf"/>
</dbReference>
<keyword evidence="3" id="KW-0804">Transcription</keyword>
<dbReference type="PROSITE" id="PS01124">
    <property type="entry name" value="HTH_ARAC_FAMILY_2"/>
    <property type="match status" value="1"/>
</dbReference>
<keyword evidence="2" id="KW-0238">DNA-binding</keyword>
<feature type="transmembrane region" description="Helical" evidence="4">
    <location>
        <begin position="341"/>
        <end position="360"/>
    </location>
</feature>
<organism evidence="6 7">
    <name type="scientific">Polluticaenibacter yanchengensis</name>
    <dbReference type="NCBI Taxonomy" id="3014562"/>
    <lineage>
        <taxon>Bacteria</taxon>
        <taxon>Pseudomonadati</taxon>
        <taxon>Bacteroidota</taxon>
        <taxon>Chitinophagia</taxon>
        <taxon>Chitinophagales</taxon>
        <taxon>Chitinophagaceae</taxon>
        <taxon>Polluticaenibacter</taxon>
    </lineage>
</organism>
<evidence type="ECO:0000313" key="6">
    <source>
        <dbReference type="EMBL" id="MDA3615065.1"/>
    </source>
</evidence>
<dbReference type="InterPro" id="IPR018060">
    <property type="entry name" value="HTH_AraC"/>
</dbReference>
<evidence type="ECO:0000256" key="1">
    <source>
        <dbReference type="ARBA" id="ARBA00023015"/>
    </source>
</evidence>
<evidence type="ECO:0000256" key="4">
    <source>
        <dbReference type="SAM" id="Phobius"/>
    </source>
</evidence>
<dbReference type="Pfam" id="PF12833">
    <property type="entry name" value="HTH_18"/>
    <property type="match status" value="1"/>
</dbReference>
<feature type="domain" description="HTH araC/xylS-type" evidence="5">
    <location>
        <begin position="466"/>
        <end position="570"/>
    </location>
</feature>
<evidence type="ECO:0000313" key="7">
    <source>
        <dbReference type="Proteomes" id="UP001210231"/>
    </source>
</evidence>